<keyword evidence="2" id="KW-1185">Reference proteome</keyword>
<evidence type="ECO:0000313" key="2">
    <source>
        <dbReference type="Proteomes" id="UP000244173"/>
    </source>
</evidence>
<dbReference type="EMBL" id="CP028519">
    <property type="protein sequence ID" value="AVY95455.1"/>
    <property type="molecule type" value="Genomic_DNA"/>
</dbReference>
<accession>A0A2S0PDM9</accession>
<organism evidence="1 2">
    <name type="scientific">Microvirgula aerodenitrificans</name>
    <dbReference type="NCBI Taxonomy" id="57480"/>
    <lineage>
        <taxon>Bacteria</taxon>
        <taxon>Pseudomonadati</taxon>
        <taxon>Pseudomonadota</taxon>
        <taxon>Betaproteobacteria</taxon>
        <taxon>Neisseriales</taxon>
        <taxon>Aquaspirillaceae</taxon>
        <taxon>Microvirgula</taxon>
    </lineage>
</organism>
<dbReference type="AlphaFoldDB" id="A0A2S0PDM9"/>
<gene>
    <name evidence="1" type="ORF">DAI18_16415</name>
</gene>
<reference evidence="1 2" key="1">
    <citation type="submission" date="2018-04" db="EMBL/GenBank/DDBJ databases">
        <title>Denitrifier Microvirgula.</title>
        <authorList>
            <person name="Anderson E."/>
            <person name="Jang J."/>
            <person name="Ishii S."/>
        </authorList>
    </citation>
    <scope>NUCLEOTIDE SEQUENCE [LARGE SCALE GENOMIC DNA]</scope>
    <source>
        <strain evidence="1 2">BE2.4</strain>
    </source>
</reference>
<name>A0A2S0PDM9_9NEIS</name>
<sequence length="110" mass="12696">MSRPIDCRIIENALLARLAARVLGGRAAAMVIGRRLLLWGVPAQAFLDDVRWRRHEACHVLQYHRYGLAGFLLRYAWQTLRHGYRHNALEVEARAASDQPGFDERVHFHP</sequence>
<proteinExistence type="predicted"/>
<dbReference type="KEGG" id="maer:DAI18_16415"/>
<evidence type="ECO:0000313" key="1">
    <source>
        <dbReference type="EMBL" id="AVY95455.1"/>
    </source>
</evidence>
<dbReference type="STRING" id="1122240.GCA_000620105_02272"/>
<dbReference type="OrthoDB" id="7597153at2"/>
<protein>
    <submittedName>
        <fullName evidence="1">DUF4157 domain-containing protein</fullName>
    </submittedName>
</protein>
<dbReference type="Proteomes" id="UP000244173">
    <property type="component" value="Chromosome"/>
</dbReference>
<dbReference type="RefSeq" id="WP_051528870.1">
    <property type="nucleotide sequence ID" value="NZ_CP028519.1"/>
</dbReference>